<dbReference type="Proteomes" id="UP000663829">
    <property type="component" value="Unassembled WGS sequence"/>
</dbReference>
<evidence type="ECO:0000313" key="4">
    <source>
        <dbReference type="Proteomes" id="UP000663829"/>
    </source>
</evidence>
<dbReference type="EMBL" id="CAJNOQ010017954">
    <property type="protein sequence ID" value="CAF1413481.1"/>
    <property type="molecule type" value="Genomic_DNA"/>
</dbReference>
<feature type="compositionally biased region" description="Polar residues" evidence="1">
    <location>
        <begin position="15"/>
        <end position="24"/>
    </location>
</feature>
<organism evidence="2 4">
    <name type="scientific">Didymodactylos carnosus</name>
    <dbReference type="NCBI Taxonomy" id="1234261"/>
    <lineage>
        <taxon>Eukaryota</taxon>
        <taxon>Metazoa</taxon>
        <taxon>Spiralia</taxon>
        <taxon>Gnathifera</taxon>
        <taxon>Rotifera</taxon>
        <taxon>Eurotatoria</taxon>
        <taxon>Bdelloidea</taxon>
        <taxon>Philodinida</taxon>
        <taxon>Philodinidae</taxon>
        <taxon>Didymodactylos</taxon>
    </lineage>
</organism>
<feature type="compositionally biased region" description="Basic and acidic residues" evidence="1">
    <location>
        <begin position="1"/>
        <end position="14"/>
    </location>
</feature>
<accession>A0A815LZI3</accession>
<dbReference type="AlphaFoldDB" id="A0A815LZI3"/>
<gene>
    <name evidence="2" type="ORF">GPM918_LOCUS33555</name>
    <name evidence="3" type="ORF">SRO942_LOCUS34239</name>
</gene>
<feature type="region of interest" description="Disordered" evidence="1">
    <location>
        <begin position="1"/>
        <end position="24"/>
    </location>
</feature>
<sequence length="895" mass="102513">MKTEKAIEQYERESSSTSRKLPTEWYQQEPLNESNEYDEQLVEHITFEKELDNMEEDTLRRQHPYPRTIPSSPIRITPLYTTVNENLTGKQQQALSSKVNLNNIECDDNNVFNDVDKRFEVFNDHHHELSISNSSTCSSSNTNAECYDDHILLNCNNSNFINLNDLQLTTISHCSPTSDYETDSLDKQSSSDSNTRTSFFFTTATTTTTTADDDNKIQEELQHTHTIPCTSSSSSITSPLSSLPPQNQQNIVDLLNVLATHVSALHVPPSIQDLQDASSHTTAVTAADTVEQLNNVAKELLITLGFGKDEKIPLPSVFIPSNDKYVTTNLEQQLQAYETTTVMQTKMDETTVNIDNQQSSTQAQQAHVVINNPSNIEYKTPVVREIPHQEYLSSFMHQLDNIPGVEQQLSINTSQENDTIKLRTAMCKEMMNHEYVARFMQQLLPFEPISIATQALYESECKNMEKTTKQLLYSVQNRMEQFENAVLLYSHRLQHDLDLSENEQQSLNFLDEPAQFLLPVVNEIPIYSTNFSYDYSLVPHDSIPHIVVPLTHNYNDHYVNINYAQTLLSGTLNMLKENIDFNNDEETNSFMNRSINLDNTEHYHIQPLYSYPETFYAQITEPPHSMAMANQSNLNDNSNDRSKSFSENEQLIDSLNKTTVEEHERVYATKSEYTELNNEQSIKINDSQISEKNLNIIIVNKQEHECSSMLEYDEHVKEETIRQLFLKNLYVPIEEEKDKNVLSMNKNVVYKSPTSNEHIFTVENSNKSTDDNRNHCVSHLSPLTEHVLHTTSQPFINLLTTMVTSDSVYNISATSPEQYQQANELLSMEQDSIEENFSTQSSKLIQTNHQNISFISDDTINPSEFIAEVLDNRHEQHLNISLLQLCMSSTVKFDN</sequence>
<proteinExistence type="predicted"/>
<name>A0A815LZI3_9BILA</name>
<comment type="caution">
    <text evidence="2">The sequence shown here is derived from an EMBL/GenBank/DDBJ whole genome shotgun (WGS) entry which is preliminary data.</text>
</comment>
<dbReference type="Proteomes" id="UP000681722">
    <property type="component" value="Unassembled WGS sequence"/>
</dbReference>
<dbReference type="EMBL" id="CAJOBC010083378">
    <property type="protein sequence ID" value="CAF4300778.1"/>
    <property type="molecule type" value="Genomic_DNA"/>
</dbReference>
<evidence type="ECO:0000256" key="1">
    <source>
        <dbReference type="SAM" id="MobiDB-lite"/>
    </source>
</evidence>
<evidence type="ECO:0000313" key="2">
    <source>
        <dbReference type="EMBL" id="CAF1413481.1"/>
    </source>
</evidence>
<reference evidence="2" key="1">
    <citation type="submission" date="2021-02" db="EMBL/GenBank/DDBJ databases">
        <authorList>
            <person name="Nowell W R."/>
        </authorList>
    </citation>
    <scope>NUCLEOTIDE SEQUENCE</scope>
</reference>
<evidence type="ECO:0000313" key="3">
    <source>
        <dbReference type="EMBL" id="CAF4300778.1"/>
    </source>
</evidence>
<protein>
    <submittedName>
        <fullName evidence="2">Uncharacterized protein</fullName>
    </submittedName>
</protein>
<keyword evidence="4" id="KW-1185">Reference proteome</keyword>